<keyword evidence="11 18" id="KW-0472">Membrane</keyword>
<evidence type="ECO:0000313" key="19">
    <source>
        <dbReference type="EMBL" id="GAA3705619.1"/>
    </source>
</evidence>
<dbReference type="Proteomes" id="UP001500523">
    <property type="component" value="Unassembled WGS sequence"/>
</dbReference>
<feature type="transmembrane region" description="Helical" evidence="18">
    <location>
        <begin position="96"/>
        <end position="115"/>
    </location>
</feature>
<gene>
    <name evidence="19" type="primary">cyoD_1</name>
    <name evidence="19" type="ORF">GCM10022268_14040</name>
</gene>
<evidence type="ECO:0000256" key="13">
    <source>
        <dbReference type="ARBA" id="ARBA00030071"/>
    </source>
</evidence>
<keyword evidence="8" id="KW-0249">Electron transport</keyword>
<name>A0ABP7DKC4_9SPHN</name>
<dbReference type="PANTHER" id="PTHR36835:SF1">
    <property type="entry name" value="CYTOCHROME BO(3) UBIQUINOL OXIDASE SUBUNIT 4"/>
    <property type="match status" value="1"/>
</dbReference>
<evidence type="ECO:0000256" key="10">
    <source>
        <dbReference type="ARBA" id="ARBA00023002"/>
    </source>
</evidence>
<dbReference type="InterPro" id="IPR005171">
    <property type="entry name" value="Cyt_c_oxidase_su4_prok"/>
</dbReference>
<dbReference type="RefSeq" id="WP_344692662.1">
    <property type="nucleotide sequence ID" value="NZ_BAABBF010000003.1"/>
</dbReference>
<keyword evidence="20" id="KW-1185">Reference proteome</keyword>
<evidence type="ECO:0000256" key="2">
    <source>
        <dbReference type="ARBA" id="ARBA00008079"/>
    </source>
</evidence>
<evidence type="ECO:0000256" key="9">
    <source>
        <dbReference type="ARBA" id="ARBA00022989"/>
    </source>
</evidence>
<evidence type="ECO:0000256" key="17">
    <source>
        <dbReference type="SAM" id="MobiDB-lite"/>
    </source>
</evidence>
<comment type="function">
    <text evidence="12">Cytochrome bo(3) ubiquinol terminal oxidase is the component of the aerobic respiratory chain of E.coli that predominates when cells are grown at high aeration. Has proton pump activity across the membrane in addition to electron transfer, pumping 2 protons/electron.</text>
</comment>
<dbReference type="EMBL" id="BAABBF010000003">
    <property type="protein sequence ID" value="GAA3705619.1"/>
    <property type="molecule type" value="Genomic_DNA"/>
</dbReference>
<sequence>MSDTRHPDDTPRGDDQAPGEEGEPESVAAGLTGYLVGLGLAALLSIASFAAARSGLIYGPAIPVALIALAVAQMGVHLVFFLHITTGPDNTNNTLALAFGILIVVLVLVGSLWIMDHLHHNLMPMTEMMARQR</sequence>
<keyword evidence="10" id="KW-0560">Oxidoreductase</keyword>
<evidence type="ECO:0000256" key="15">
    <source>
        <dbReference type="ARBA" id="ARBA00031887"/>
    </source>
</evidence>
<comment type="similarity">
    <text evidence="2">Belongs to the cytochrome c oxidase bacterial subunit 4 family.</text>
</comment>
<evidence type="ECO:0000313" key="20">
    <source>
        <dbReference type="Proteomes" id="UP001500523"/>
    </source>
</evidence>
<dbReference type="Pfam" id="PF03626">
    <property type="entry name" value="COX4_pro"/>
    <property type="match status" value="1"/>
</dbReference>
<proteinExistence type="inferred from homology"/>
<evidence type="ECO:0000256" key="3">
    <source>
        <dbReference type="ARBA" id="ARBA00011700"/>
    </source>
</evidence>
<evidence type="ECO:0000256" key="1">
    <source>
        <dbReference type="ARBA" id="ARBA00004651"/>
    </source>
</evidence>
<keyword evidence="9 18" id="KW-1133">Transmembrane helix</keyword>
<dbReference type="PANTHER" id="PTHR36835">
    <property type="entry name" value="CYTOCHROME BO(3) UBIQUINOL OXIDASE SUBUNIT 4"/>
    <property type="match status" value="1"/>
</dbReference>
<organism evidence="19 20">
    <name type="scientific">Sphingomonas cynarae</name>
    <dbReference type="NCBI Taxonomy" id="930197"/>
    <lineage>
        <taxon>Bacteria</taxon>
        <taxon>Pseudomonadati</taxon>
        <taxon>Pseudomonadota</taxon>
        <taxon>Alphaproteobacteria</taxon>
        <taxon>Sphingomonadales</taxon>
        <taxon>Sphingomonadaceae</taxon>
        <taxon>Sphingomonas</taxon>
    </lineage>
</organism>
<evidence type="ECO:0000256" key="5">
    <source>
        <dbReference type="ARBA" id="ARBA00022448"/>
    </source>
</evidence>
<feature type="transmembrane region" description="Helical" evidence="18">
    <location>
        <begin position="31"/>
        <end position="52"/>
    </location>
</feature>
<comment type="subcellular location">
    <subcellularLocation>
        <location evidence="1">Cell membrane</location>
        <topology evidence="1">Multi-pass membrane protein</topology>
    </subcellularLocation>
</comment>
<keyword evidence="7 18" id="KW-0812">Transmembrane</keyword>
<dbReference type="InterPro" id="IPR050968">
    <property type="entry name" value="Cytochrome_c_oxidase_bac_sub4"/>
</dbReference>
<evidence type="ECO:0000256" key="11">
    <source>
        <dbReference type="ARBA" id="ARBA00023136"/>
    </source>
</evidence>
<evidence type="ECO:0000256" key="12">
    <source>
        <dbReference type="ARBA" id="ARBA00025694"/>
    </source>
</evidence>
<evidence type="ECO:0000256" key="18">
    <source>
        <dbReference type="SAM" id="Phobius"/>
    </source>
</evidence>
<reference evidence="20" key="1">
    <citation type="journal article" date="2019" name="Int. J. Syst. Evol. Microbiol.">
        <title>The Global Catalogue of Microorganisms (GCM) 10K type strain sequencing project: providing services to taxonomists for standard genome sequencing and annotation.</title>
        <authorList>
            <consortium name="The Broad Institute Genomics Platform"/>
            <consortium name="The Broad Institute Genome Sequencing Center for Infectious Disease"/>
            <person name="Wu L."/>
            <person name="Ma J."/>
        </authorList>
    </citation>
    <scope>NUCLEOTIDE SEQUENCE [LARGE SCALE GENOMIC DNA]</scope>
    <source>
        <strain evidence="20">JCM 17498</strain>
    </source>
</reference>
<feature type="transmembrane region" description="Helical" evidence="18">
    <location>
        <begin position="64"/>
        <end position="84"/>
    </location>
</feature>
<feature type="compositionally biased region" description="Basic and acidic residues" evidence="17">
    <location>
        <begin position="1"/>
        <end position="15"/>
    </location>
</feature>
<evidence type="ECO:0000256" key="8">
    <source>
        <dbReference type="ARBA" id="ARBA00022982"/>
    </source>
</evidence>
<dbReference type="NCBIfam" id="TIGR02847">
    <property type="entry name" value="CyoD"/>
    <property type="match status" value="1"/>
</dbReference>
<comment type="subunit">
    <text evidence="3">Heterooctamer of two A chains, two B chains, two C chains and two D chains.</text>
</comment>
<evidence type="ECO:0000256" key="6">
    <source>
        <dbReference type="ARBA" id="ARBA00022475"/>
    </source>
</evidence>
<keyword evidence="5" id="KW-0813">Transport</keyword>
<dbReference type="InterPro" id="IPR014210">
    <property type="entry name" value="Cyt_o_ubiqinol_oxidase_su4"/>
</dbReference>
<protein>
    <recommendedName>
        <fullName evidence="4">Cytochrome bo(3) ubiquinol oxidase subunit 4</fullName>
    </recommendedName>
    <alternativeName>
        <fullName evidence="16">Cytochrome o ubiquinol oxidase subunit 4</fullName>
    </alternativeName>
    <alternativeName>
        <fullName evidence="13">Oxidase bo(3) subunit 4</fullName>
    </alternativeName>
    <alternativeName>
        <fullName evidence="14">Ubiquinol oxidase polypeptide IV</fullName>
    </alternativeName>
    <alternativeName>
        <fullName evidence="15">Ubiquinol oxidase subunit 4</fullName>
    </alternativeName>
</protein>
<evidence type="ECO:0000256" key="16">
    <source>
        <dbReference type="ARBA" id="ARBA00032185"/>
    </source>
</evidence>
<feature type="region of interest" description="Disordered" evidence="17">
    <location>
        <begin position="1"/>
        <end position="25"/>
    </location>
</feature>
<evidence type="ECO:0000256" key="14">
    <source>
        <dbReference type="ARBA" id="ARBA00030211"/>
    </source>
</evidence>
<keyword evidence="6" id="KW-1003">Cell membrane</keyword>
<evidence type="ECO:0000256" key="4">
    <source>
        <dbReference type="ARBA" id="ARBA00014689"/>
    </source>
</evidence>
<evidence type="ECO:0000256" key="7">
    <source>
        <dbReference type="ARBA" id="ARBA00022692"/>
    </source>
</evidence>
<accession>A0ABP7DKC4</accession>
<comment type="caution">
    <text evidence="19">The sequence shown here is derived from an EMBL/GenBank/DDBJ whole genome shotgun (WGS) entry which is preliminary data.</text>
</comment>